<feature type="compositionally biased region" description="Basic and acidic residues" evidence="17">
    <location>
        <begin position="715"/>
        <end position="734"/>
    </location>
</feature>
<feature type="compositionally biased region" description="Acidic residues" evidence="17">
    <location>
        <begin position="992"/>
        <end position="1008"/>
    </location>
</feature>
<dbReference type="GO" id="GO:0006183">
    <property type="term" value="P:GTP biosynthetic process"/>
    <property type="evidence" value="ECO:0007669"/>
    <property type="project" value="InterPro"/>
</dbReference>
<dbReference type="SMART" id="SM00562">
    <property type="entry name" value="NDK"/>
    <property type="match status" value="1"/>
</dbReference>
<evidence type="ECO:0000256" key="13">
    <source>
        <dbReference type="ARBA" id="ARBA00023242"/>
    </source>
</evidence>
<dbReference type="InterPro" id="IPR001487">
    <property type="entry name" value="Bromodomain"/>
</dbReference>
<accession>A0A3P6DPP4</accession>
<feature type="compositionally biased region" description="Basic and acidic residues" evidence="17">
    <location>
        <begin position="975"/>
        <end position="986"/>
    </location>
</feature>
<dbReference type="GO" id="GO:0042542">
    <property type="term" value="P:response to hydrogen peroxide"/>
    <property type="evidence" value="ECO:0007669"/>
    <property type="project" value="UniProtKB-ARBA"/>
</dbReference>
<reference evidence="20" key="1">
    <citation type="submission" date="2018-11" db="EMBL/GenBank/DDBJ databases">
        <authorList>
            <consortium name="Genoscope - CEA"/>
            <person name="William W."/>
        </authorList>
    </citation>
    <scope>NUCLEOTIDE SEQUENCE</scope>
</reference>
<feature type="compositionally biased region" description="Basic and acidic residues" evidence="17">
    <location>
        <begin position="802"/>
        <end position="817"/>
    </location>
</feature>
<keyword evidence="12" id="KW-0804">Transcription</keyword>
<dbReference type="InterPro" id="IPR052442">
    <property type="entry name" value="Env_Response_Regulator"/>
</dbReference>
<name>A0A3P6DPP4_BRAOL</name>
<feature type="region of interest" description="Disordered" evidence="17">
    <location>
        <begin position="598"/>
        <end position="622"/>
    </location>
</feature>
<feature type="binding site" evidence="15">
    <location>
        <position position="1237"/>
    </location>
    <ligand>
        <name>ATP</name>
        <dbReference type="ChEBI" id="CHEBI:30616"/>
    </ligand>
</feature>
<dbReference type="PANTHER" id="PTHR46136:SF33">
    <property type="entry name" value="TRANSCRIPTION FACTOR GTE10"/>
    <property type="match status" value="1"/>
</dbReference>
<evidence type="ECO:0000256" key="4">
    <source>
        <dbReference type="ARBA" id="ARBA00004123"/>
    </source>
</evidence>
<keyword evidence="13" id="KW-0539">Nucleus</keyword>
<evidence type="ECO:0000256" key="14">
    <source>
        <dbReference type="PROSITE-ProRule" id="PRU00035"/>
    </source>
</evidence>
<dbReference type="NCBIfam" id="NF001908">
    <property type="entry name" value="PRK00668.1"/>
    <property type="match status" value="1"/>
</dbReference>
<dbReference type="PROSITE" id="PS51525">
    <property type="entry name" value="NET"/>
    <property type="match status" value="1"/>
</dbReference>
<dbReference type="CDD" id="cd05506">
    <property type="entry name" value="Bromo_plant1"/>
    <property type="match status" value="1"/>
</dbReference>
<evidence type="ECO:0000256" key="9">
    <source>
        <dbReference type="ARBA" id="ARBA00023015"/>
    </source>
</evidence>
<dbReference type="GO" id="GO:0006241">
    <property type="term" value="P:CTP biosynthetic process"/>
    <property type="evidence" value="ECO:0007669"/>
    <property type="project" value="InterPro"/>
</dbReference>
<evidence type="ECO:0000313" key="20">
    <source>
        <dbReference type="EMBL" id="VDD28518.1"/>
    </source>
</evidence>
<feature type="binding site" evidence="15">
    <location>
        <position position="1192"/>
    </location>
    <ligand>
        <name>ATP</name>
        <dbReference type="ChEBI" id="CHEBI:30616"/>
    </ligand>
</feature>
<evidence type="ECO:0000256" key="2">
    <source>
        <dbReference type="ARBA" id="ARBA00000937"/>
    </source>
</evidence>
<feature type="compositionally biased region" description="Acidic residues" evidence="17">
    <location>
        <begin position="694"/>
        <end position="703"/>
    </location>
</feature>
<keyword evidence="10" id="KW-0175">Coiled coil</keyword>
<feature type="region of interest" description="Disordered" evidence="17">
    <location>
        <begin position="101"/>
        <end position="141"/>
    </location>
</feature>
<evidence type="ECO:0000256" key="12">
    <source>
        <dbReference type="ARBA" id="ARBA00023163"/>
    </source>
</evidence>
<feature type="compositionally biased region" description="Low complexity" evidence="17">
    <location>
        <begin position="791"/>
        <end position="801"/>
    </location>
</feature>
<gene>
    <name evidence="20" type="ORF">BOLC9T53841H</name>
</gene>
<evidence type="ECO:0000256" key="16">
    <source>
        <dbReference type="RuleBase" id="RU004011"/>
    </source>
</evidence>
<feature type="binding site" evidence="15">
    <location>
        <position position="1220"/>
    </location>
    <ligand>
        <name>ATP</name>
        <dbReference type="ChEBI" id="CHEBI:30616"/>
    </ligand>
</feature>
<evidence type="ECO:0000256" key="7">
    <source>
        <dbReference type="ARBA" id="ARBA00022679"/>
    </source>
</evidence>
<dbReference type="EMBL" id="LR031875">
    <property type="protein sequence ID" value="VDD28518.1"/>
    <property type="molecule type" value="Genomic_DNA"/>
</dbReference>
<feature type="compositionally biased region" description="Acidic residues" evidence="17">
    <location>
        <begin position="887"/>
        <end position="897"/>
    </location>
</feature>
<dbReference type="Pfam" id="PF00334">
    <property type="entry name" value="NDK"/>
    <property type="match status" value="1"/>
</dbReference>
<dbReference type="InterPro" id="IPR037377">
    <property type="entry name" value="GTE_bromo"/>
</dbReference>
<dbReference type="PROSITE" id="PS51374">
    <property type="entry name" value="NDPK_LIKE"/>
    <property type="match status" value="1"/>
</dbReference>
<dbReference type="InterPro" id="IPR001564">
    <property type="entry name" value="Nucleoside_diP_kinase"/>
</dbReference>
<feature type="compositionally biased region" description="Basic and acidic residues" evidence="17">
    <location>
        <begin position="424"/>
        <end position="436"/>
    </location>
</feature>
<comment type="catalytic activity">
    <reaction evidence="1">
        <text>a 2'-deoxyribonucleoside 5'-diphosphate + ATP = a 2'-deoxyribonucleoside 5'-triphosphate + ADP</text>
        <dbReference type="Rhea" id="RHEA:44640"/>
        <dbReference type="ChEBI" id="CHEBI:30616"/>
        <dbReference type="ChEBI" id="CHEBI:61560"/>
        <dbReference type="ChEBI" id="CHEBI:73316"/>
        <dbReference type="ChEBI" id="CHEBI:456216"/>
        <dbReference type="EC" id="2.7.4.6"/>
    </reaction>
</comment>
<dbReference type="PROSITE" id="PS50014">
    <property type="entry name" value="BROMODOMAIN_2"/>
    <property type="match status" value="1"/>
</dbReference>
<dbReference type="Pfam" id="PF17035">
    <property type="entry name" value="BET"/>
    <property type="match status" value="1"/>
</dbReference>
<feature type="active site" description="Pros-phosphohistidine intermediate" evidence="15">
    <location>
        <position position="1250"/>
    </location>
</feature>
<feature type="region of interest" description="Disordered" evidence="17">
    <location>
        <begin position="373"/>
        <end position="486"/>
    </location>
</feature>
<dbReference type="GO" id="GO:0006228">
    <property type="term" value="P:UTP biosynthetic process"/>
    <property type="evidence" value="ECO:0007669"/>
    <property type="project" value="InterPro"/>
</dbReference>
<feature type="domain" description="Bromo" evidence="18">
    <location>
        <begin position="162"/>
        <end position="234"/>
    </location>
</feature>
<dbReference type="HAMAP" id="MF_00451">
    <property type="entry name" value="NDP_kinase"/>
    <property type="match status" value="1"/>
</dbReference>
<dbReference type="PROSITE" id="PS00469">
    <property type="entry name" value="NDPK"/>
    <property type="match status" value="1"/>
</dbReference>
<feature type="compositionally biased region" description="Basic and acidic residues" evidence="17">
    <location>
        <begin position="755"/>
        <end position="766"/>
    </location>
</feature>
<feature type="binding site" evidence="15">
    <location>
        <position position="1247"/>
    </location>
    <ligand>
        <name>ATP</name>
        <dbReference type="ChEBI" id="CHEBI:30616"/>
    </ligand>
</feature>
<dbReference type="CDD" id="cd04413">
    <property type="entry name" value="NDPk_I"/>
    <property type="match status" value="1"/>
</dbReference>
<dbReference type="InterPro" id="IPR034907">
    <property type="entry name" value="NDK-like_dom"/>
</dbReference>
<proteinExistence type="inferred from homology"/>
<dbReference type="InterPro" id="IPR036850">
    <property type="entry name" value="NDK-like_dom_sf"/>
</dbReference>
<evidence type="ECO:0000256" key="17">
    <source>
        <dbReference type="SAM" id="MobiDB-lite"/>
    </source>
</evidence>
<evidence type="ECO:0000256" key="1">
    <source>
        <dbReference type="ARBA" id="ARBA00000082"/>
    </source>
</evidence>
<evidence type="ECO:0000259" key="18">
    <source>
        <dbReference type="PROSITE" id="PS50014"/>
    </source>
</evidence>
<feature type="compositionally biased region" description="Basic and acidic residues" evidence="17">
    <location>
        <begin position="850"/>
        <end position="886"/>
    </location>
</feature>
<keyword evidence="9" id="KW-0805">Transcription regulation</keyword>
<dbReference type="EC" id="2.7.4.6" evidence="6"/>
<feature type="binding site" evidence="15">
    <location>
        <position position="1144"/>
    </location>
    <ligand>
        <name>ATP</name>
        <dbReference type="ChEBI" id="CHEBI:30616"/>
    </ligand>
</feature>
<dbReference type="Gene3D" id="1.20.920.10">
    <property type="entry name" value="Bromodomain-like"/>
    <property type="match status" value="1"/>
</dbReference>
<dbReference type="PRINTS" id="PR01243">
    <property type="entry name" value="NUCDPKINASE"/>
</dbReference>
<dbReference type="InterPro" id="IPR036427">
    <property type="entry name" value="Bromodomain-like_sf"/>
</dbReference>
<protein>
    <recommendedName>
        <fullName evidence="6">nucleoside-diphosphate kinase</fullName>
        <ecNumber evidence="6">2.7.4.6</ecNumber>
    </recommendedName>
</protein>
<feature type="region of interest" description="Disordered" evidence="17">
    <location>
        <begin position="964"/>
        <end position="1037"/>
    </location>
</feature>
<dbReference type="PANTHER" id="PTHR46136">
    <property type="entry name" value="TRANSCRIPTION FACTOR GTE8"/>
    <property type="match status" value="1"/>
</dbReference>
<dbReference type="Gene3D" id="3.30.70.141">
    <property type="entry name" value="Nucleoside diphosphate kinase-like domain"/>
    <property type="match status" value="1"/>
</dbReference>
<evidence type="ECO:0000259" key="19">
    <source>
        <dbReference type="PROSITE" id="PS51525"/>
    </source>
</evidence>
<dbReference type="Gene3D" id="1.20.1270.220">
    <property type="match status" value="1"/>
</dbReference>
<feature type="region of interest" description="Disordered" evidence="17">
    <location>
        <begin position="648"/>
        <end position="914"/>
    </location>
</feature>
<feature type="compositionally biased region" description="Low complexity" evidence="17">
    <location>
        <begin position="437"/>
        <end position="461"/>
    </location>
</feature>
<dbReference type="SUPFAM" id="SSF47370">
    <property type="entry name" value="Bromodomain"/>
    <property type="match status" value="1"/>
</dbReference>
<evidence type="ECO:0000256" key="11">
    <source>
        <dbReference type="ARBA" id="ARBA00023117"/>
    </source>
</evidence>
<feature type="compositionally biased region" description="Acidic residues" evidence="17">
    <location>
        <begin position="767"/>
        <end position="789"/>
    </location>
</feature>
<evidence type="ECO:0000256" key="15">
    <source>
        <dbReference type="PROSITE-ProRule" id="PRU00706"/>
    </source>
</evidence>
<dbReference type="PRINTS" id="PR00503">
    <property type="entry name" value="BROMODOMAIN"/>
</dbReference>
<comment type="similarity">
    <text evidence="5 15 16">Belongs to the NDK family.</text>
</comment>
<keyword evidence="7" id="KW-0808">Transferase</keyword>
<feature type="compositionally biased region" description="Basic and acidic residues" evidence="17">
    <location>
        <begin position="373"/>
        <end position="386"/>
    </location>
</feature>
<evidence type="ECO:0000256" key="10">
    <source>
        <dbReference type="ARBA" id="ARBA00023054"/>
    </source>
</evidence>
<comment type="cofactor">
    <cofactor evidence="3">
        <name>Mg(2+)</name>
        <dbReference type="ChEBI" id="CHEBI:18420"/>
    </cofactor>
</comment>
<keyword evidence="8" id="KW-0418">Kinase</keyword>
<evidence type="ECO:0000256" key="6">
    <source>
        <dbReference type="ARBA" id="ARBA00012966"/>
    </source>
</evidence>
<comment type="catalytic activity">
    <reaction evidence="2">
        <text>a ribonucleoside 5'-diphosphate + ATP = a ribonucleoside 5'-triphosphate + ADP</text>
        <dbReference type="Rhea" id="RHEA:18113"/>
        <dbReference type="ChEBI" id="CHEBI:30616"/>
        <dbReference type="ChEBI" id="CHEBI:57930"/>
        <dbReference type="ChEBI" id="CHEBI:61557"/>
        <dbReference type="ChEBI" id="CHEBI:456216"/>
        <dbReference type="EC" id="2.7.4.6"/>
    </reaction>
</comment>
<dbReference type="InterPro" id="IPR027353">
    <property type="entry name" value="NET_dom"/>
</dbReference>
<dbReference type="SUPFAM" id="SSF54919">
    <property type="entry name" value="Nucleoside diphosphate kinase, NDK"/>
    <property type="match status" value="1"/>
</dbReference>
<evidence type="ECO:0000256" key="8">
    <source>
        <dbReference type="ARBA" id="ARBA00022777"/>
    </source>
</evidence>
<keyword evidence="11 14" id="KW-0103">Bromodomain</keyword>
<dbReference type="InterPro" id="IPR023005">
    <property type="entry name" value="Nucleoside_diP_kinase_AS"/>
</dbReference>
<feature type="domain" description="NET" evidence="19">
    <location>
        <begin position="293"/>
        <end position="374"/>
    </location>
</feature>
<organism evidence="20">
    <name type="scientific">Brassica oleracea</name>
    <name type="common">Wild cabbage</name>
    <dbReference type="NCBI Taxonomy" id="3712"/>
    <lineage>
        <taxon>Eukaryota</taxon>
        <taxon>Viridiplantae</taxon>
        <taxon>Streptophyta</taxon>
        <taxon>Embryophyta</taxon>
        <taxon>Tracheophyta</taxon>
        <taxon>Spermatophyta</taxon>
        <taxon>Magnoliopsida</taxon>
        <taxon>eudicotyledons</taxon>
        <taxon>Gunneridae</taxon>
        <taxon>Pentapetalae</taxon>
        <taxon>rosids</taxon>
        <taxon>malvids</taxon>
        <taxon>Brassicales</taxon>
        <taxon>Brassicaceae</taxon>
        <taxon>Brassiceae</taxon>
        <taxon>Brassica</taxon>
    </lineage>
</organism>
<sequence length="1284" mass="144111">MGKARKHSRGMQAVERDDFGYPRGTDSEMEEEAPVSKRSRFSLNGGDRFGVPKEVLSLSNMLRSEREHLVHKLRMELEQVRELRRKVECFSSDKVMLSPYSDLHSCSDGSRRMPTQGKKRRPLRNDKQRSKKGPTSARLDVTTSSTVASLMKECQTLVDRLWSHKLGFPFRIPVDPVSLNIPDYFTVIKHPMDLGTIRSRLRNGEYSSPLDFAADVRLTFSNSMAYNPPGNQYHKMARDLSTYFESRWKTIEKKIPVMEPPVTYLTSSASLESEVPYNVAPPRKNTASVNESKLRVEPAKLVMTDDEKKKLSQDLDALEEFPQNIVDLLKEQISNDDLSGEVEIEIDIETLSDETLFMVRKLLDDYLKDRKKSQEKSEHCEMEIAHDSGFSNSTLQPSKGDMLIDEDVDIIGGNDPPVSSHPPHKIDKDAACRNNERSSSSSSSRDSGSSSSDSDSCSSSRCETDFTKASNPTSTEDKKEPGVDINGEKIVVNDSLNELCQVEHDVGEKSAAIDAVHVIPEEETAPCERQDSPGKRQRAALLKNRFADTIIKAREKTLTKGEKGDPEKLRIEREKFEKRLREENLRLQAEAKAVEEARRKAKAEAAEKARREREQEREAARQALQKLEKTVEIDEGRRFMEDLEMLRATGAEGDQLPTFMEEMSPKRSPDMLGSFKMEGNSNPLEQLGLYMKMDEDEDDEEDEPHFSQGEVDEQTLDRKERLMLSPHGVEREDQLDNGNKKPASQRAQQDGGNQEDEKSINQKEGEEQIENGPGDEEADVMDEGDDETGIVDMVGVETEVVEMVKVDTEEVDMREQETEVVGNGEKETEVGGMGEQDNGIEDKGDEEAEMYNKDEETGIVDMEGKETEVVDMVKADTEVVDMREQETEVVDMGEEGNEIGGMGEQENGIEDKGGEEAGIVDMGEEETEGVDIVKVETEVVDMREQETEAVDKVEKETEVVVMGKKETDVVDSGEEETKVVHKREEETGVVENGEEGNENGDNGDEETEAVQTREEEKVVGKGQEVSEALQKREEESEPQYFRIDLEVSEAEGNKMAGVGQWTLCVASLPSPRLTPAICSSNSSPTTVNFRAELAAFRPQFRLFSRTSPSRRRLRASSSEESGGIFLPHLVASMEQVEETYIMVKPDGIQRGLVGEIITRFEKKGFKLIGLKMFQCPRELAEEHYKDLSSKSFFPSLIEYITSGPVVCMAWEGVGVVASARKMIGKTDPLQAEPGTIRGDLAVQTGRNIVHGSDSPENGKREIALWFKEGELCEWDSVLAKWLRE</sequence>
<evidence type="ECO:0000256" key="5">
    <source>
        <dbReference type="ARBA" id="ARBA00008142"/>
    </source>
</evidence>
<dbReference type="GO" id="GO:0005634">
    <property type="term" value="C:nucleus"/>
    <property type="evidence" value="ECO:0007669"/>
    <property type="project" value="UniProtKB-SubCell"/>
</dbReference>
<dbReference type="Pfam" id="PF00439">
    <property type="entry name" value="Bromodomain"/>
    <property type="match status" value="1"/>
</dbReference>
<comment type="subcellular location">
    <subcellularLocation>
        <location evidence="4">Nucleus</location>
    </subcellularLocation>
</comment>
<feature type="binding site" evidence="15">
    <location>
        <position position="1226"/>
    </location>
    <ligand>
        <name>ATP</name>
        <dbReference type="ChEBI" id="CHEBI:30616"/>
    </ligand>
</feature>
<evidence type="ECO:0000256" key="3">
    <source>
        <dbReference type="ARBA" id="ARBA00001946"/>
    </source>
</evidence>
<dbReference type="InterPro" id="IPR038336">
    <property type="entry name" value="NET_sf"/>
</dbReference>
<dbReference type="GO" id="GO:0004550">
    <property type="term" value="F:nucleoside diphosphate kinase activity"/>
    <property type="evidence" value="ECO:0007669"/>
    <property type="project" value="UniProtKB-EC"/>
</dbReference>
<dbReference type="FunFam" id="3.30.70.141:FF:000002">
    <property type="entry name" value="Nucleoside diphosphate kinase"/>
    <property type="match status" value="1"/>
</dbReference>
<feature type="region of interest" description="Disordered" evidence="17">
    <location>
        <begin position="1"/>
        <end position="40"/>
    </location>
</feature>
<dbReference type="SMART" id="SM00297">
    <property type="entry name" value="BROMO"/>
    <property type="match status" value="1"/>
</dbReference>